<sequence>MRILIDQTLGIPVSKDMKVIIREPSLKKKQKLEEIIEKRENRLLKTRLPVLKRTTEVELAEIGMLLKKHRRILYIYDSKMTDEGALQRVRNWYLPEYTLQIVDGSRHRAYALYLLKMMGEGYSPSRALPPANGHLISNVKRITVSNYQKIGRNPKKKCYLLSGEQLENKKSETNLALLDQLLKSHPETKFIAVGNTEVPEMENLEYYPLEKWAFPNSVNYLSIFPLPERSDRN</sequence>
<evidence type="ECO:0000313" key="1">
    <source>
        <dbReference type="EMBL" id="MFC5588833.1"/>
    </source>
</evidence>
<dbReference type="Proteomes" id="UP001596109">
    <property type="component" value="Unassembled WGS sequence"/>
</dbReference>
<evidence type="ECO:0000313" key="2">
    <source>
        <dbReference type="Proteomes" id="UP001596109"/>
    </source>
</evidence>
<name>A0ABW0TJ69_9BACL</name>
<organism evidence="1 2">
    <name type="scientific">Sporosarcina soli</name>
    <dbReference type="NCBI Taxonomy" id="334736"/>
    <lineage>
        <taxon>Bacteria</taxon>
        <taxon>Bacillati</taxon>
        <taxon>Bacillota</taxon>
        <taxon>Bacilli</taxon>
        <taxon>Bacillales</taxon>
        <taxon>Caryophanaceae</taxon>
        <taxon>Sporosarcina</taxon>
    </lineage>
</organism>
<accession>A0ABW0TJ69</accession>
<dbReference type="EMBL" id="JBHSNO010000005">
    <property type="protein sequence ID" value="MFC5588833.1"/>
    <property type="molecule type" value="Genomic_DNA"/>
</dbReference>
<reference evidence="2" key="1">
    <citation type="journal article" date="2019" name="Int. J. Syst. Evol. Microbiol.">
        <title>The Global Catalogue of Microorganisms (GCM) 10K type strain sequencing project: providing services to taxonomists for standard genome sequencing and annotation.</title>
        <authorList>
            <consortium name="The Broad Institute Genomics Platform"/>
            <consortium name="The Broad Institute Genome Sequencing Center for Infectious Disease"/>
            <person name="Wu L."/>
            <person name="Ma J."/>
        </authorList>
    </citation>
    <scope>NUCLEOTIDE SEQUENCE [LARGE SCALE GENOMIC DNA]</scope>
    <source>
        <strain evidence="2">CGMCC 4.1434</strain>
    </source>
</reference>
<dbReference type="RefSeq" id="WP_381432458.1">
    <property type="nucleotide sequence ID" value="NZ_JBHSNO010000005.1"/>
</dbReference>
<proteinExistence type="predicted"/>
<comment type="caution">
    <text evidence="1">The sequence shown here is derived from an EMBL/GenBank/DDBJ whole genome shotgun (WGS) entry which is preliminary data.</text>
</comment>
<protein>
    <submittedName>
        <fullName evidence="1">Uncharacterized protein</fullName>
    </submittedName>
</protein>
<gene>
    <name evidence="1" type="ORF">ACFPRA_08040</name>
</gene>
<keyword evidence="2" id="KW-1185">Reference proteome</keyword>